<proteinExistence type="predicted"/>
<reference evidence="1" key="1">
    <citation type="submission" date="2023-07" db="EMBL/GenBank/DDBJ databases">
        <title>Genomic Encyclopedia of Type Strains, Phase IV (KMG-IV): sequencing the most valuable type-strain genomes for metagenomic binning, comparative biology and taxonomic classification.</title>
        <authorList>
            <person name="Goeker M."/>
        </authorList>
    </citation>
    <scope>NUCLEOTIDE SEQUENCE</scope>
    <source>
        <strain evidence="1">DSM 26174</strain>
    </source>
</reference>
<sequence>MYDQYTRDFLEDPAINSQLNPDIQQELTNGTIRIDDGELYIIVDVTGKGGTINLVDSDVYKEKGVTNIDKGRLDPLVNLVLKTLSVGHAKGTNLTPKEAVTSSIMSDDVPAAIAKADLVIIVEDKPIFKQRVKSLMAISKEAITNEKDVYDATNWKFIPGDRPFKIQLDFNGLTVPDVNDEKHIVEVSLFGDITKKK</sequence>
<evidence type="ECO:0000313" key="1">
    <source>
        <dbReference type="EMBL" id="MDR6239981.1"/>
    </source>
</evidence>
<dbReference type="RefSeq" id="WP_309939795.1">
    <property type="nucleotide sequence ID" value="NZ_AP025305.1"/>
</dbReference>
<comment type="caution">
    <text evidence="1">The sequence shown here is derived from an EMBL/GenBank/DDBJ whole genome shotgun (WGS) entry which is preliminary data.</text>
</comment>
<dbReference type="Proteomes" id="UP001185092">
    <property type="component" value="Unassembled WGS sequence"/>
</dbReference>
<dbReference type="AlphaFoldDB" id="A0AAE4BSP2"/>
<dbReference type="EMBL" id="JAVDQD010000003">
    <property type="protein sequence ID" value="MDR6239981.1"/>
    <property type="molecule type" value="Genomic_DNA"/>
</dbReference>
<keyword evidence="2" id="KW-1185">Reference proteome</keyword>
<name>A0AAE4BSP2_9BACT</name>
<organism evidence="1 2">
    <name type="scientific">Aureibacter tunicatorum</name>
    <dbReference type="NCBI Taxonomy" id="866807"/>
    <lineage>
        <taxon>Bacteria</taxon>
        <taxon>Pseudomonadati</taxon>
        <taxon>Bacteroidota</taxon>
        <taxon>Cytophagia</taxon>
        <taxon>Cytophagales</taxon>
        <taxon>Persicobacteraceae</taxon>
        <taxon>Aureibacter</taxon>
    </lineage>
</organism>
<evidence type="ECO:0000313" key="2">
    <source>
        <dbReference type="Proteomes" id="UP001185092"/>
    </source>
</evidence>
<accession>A0AAE4BSP2</accession>
<gene>
    <name evidence="1" type="ORF">HNQ88_003029</name>
</gene>
<protein>
    <submittedName>
        <fullName evidence="1">Uncharacterized protein</fullName>
    </submittedName>
</protein>